<gene>
    <name evidence="2" type="ORF">WICPIJ_009048</name>
</gene>
<reference evidence="2" key="1">
    <citation type="journal article" date="2021" name="Open Biol.">
        <title>Shared evolutionary footprints suggest mitochondrial oxidative damage underlies multiple complex I losses in fungi.</title>
        <authorList>
            <person name="Schikora-Tamarit M.A."/>
            <person name="Marcet-Houben M."/>
            <person name="Nosek J."/>
            <person name="Gabaldon T."/>
        </authorList>
    </citation>
    <scope>NUCLEOTIDE SEQUENCE</scope>
    <source>
        <strain evidence="2">CBS2887</strain>
    </source>
</reference>
<keyword evidence="1" id="KW-0472">Membrane</keyword>
<dbReference type="Proteomes" id="UP000774326">
    <property type="component" value="Unassembled WGS sequence"/>
</dbReference>
<keyword evidence="3" id="KW-1185">Reference proteome</keyword>
<name>A0A9P8TFC3_WICPI</name>
<keyword evidence="1" id="KW-1133">Transmembrane helix</keyword>
<evidence type="ECO:0000313" key="3">
    <source>
        <dbReference type="Proteomes" id="UP000774326"/>
    </source>
</evidence>
<accession>A0A9P8TFC3</accession>
<protein>
    <submittedName>
        <fullName evidence="2">Uncharacterized protein</fullName>
    </submittedName>
</protein>
<sequence>MGMADMDIGWQQHIVDHNAVDIVVDRNIVLVVAAVDSIAAVAVAVAVVVAAAAAPVVDTFVDFGFDAVLVELDRHCCRI</sequence>
<evidence type="ECO:0000256" key="1">
    <source>
        <dbReference type="SAM" id="Phobius"/>
    </source>
</evidence>
<reference evidence="2" key="2">
    <citation type="submission" date="2021-01" db="EMBL/GenBank/DDBJ databases">
        <authorList>
            <person name="Schikora-Tamarit M.A."/>
        </authorList>
    </citation>
    <scope>NUCLEOTIDE SEQUENCE</scope>
    <source>
        <strain evidence="2">CBS2887</strain>
    </source>
</reference>
<dbReference type="AlphaFoldDB" id="A0A9P8TFC3"/>
<organism evidence="2 3">
    <name type="scientific">Wickerhamomyces pijperi</name>
    <name type="common">Yeast</name>
    <name type="synonym">Pichia pijperi</name>
    <dbReference type="NCBI Taxonomy" id="599730"/>
    <lineage>
        <taxon>Eukaryota</taxon>
        <taxon>Fungi</taxon>
        <taxon>Dikarya</taxon>
        <taxon>Ascomycota</taxon>
        <taxon>Saccharomycotina</taxon>
        <taxon>Saccharomycetes</taxon>
        <taxon>Phaffomycetales</taxon>
        <taxon>Wickerhamomycetaceae</taxon>
        <taxon>Wickerhamomyces</taxon>
    </lineage>
</organism>
<feature type="transmembrane region" description="Helical" evidence="1">
    <location>
        <begin position="28"/>
        <end position="54"/>
    </location>
</feature>
<comment type="caution">
    <text evidence="2">The sequence shown here is derived from an EMBL/GenBank/DDBJ whole genome shotgun (WGS) entry which is preliminary data.</text>
</comment>
<proteinExistence type="predicted"/>
<dbReference type="EMBL" id="JAEUBG010005220">
    <property type="protein sequence ID" value="KAH3676535.1"/>
    <property type="molecule type" value="Genomic_DNA"/>
</dbReference>
<evidence type="ECO:0000313" key="2">
    <source>
        <dbReference type="EMBL" id="KAH3676535.1"/>
    </source>
</evidence>
<keyword evidence="1" id="KW-0812">Transmembrane</keyword>